<dbReference type="Proteomes" id="UP000061135">
    <property type="component" value="Chromosome"/>
</dbReference>
<dbReference type="KEGG" id="pdq:CL55_00016270"/>
<accession>A0A0E3ZL51</accession>
<dbReference type="Pfam" id="PF03597">
    <property type="entry name" value="FixS"/>
    <property type="match status" value="1"/>
</dbReference>
<dbReference type="PANTHER" id="PTHR41532">
    <property type="entry name" value="FIXS PROTEIN"/>
    <property type="match status" value="1"/>
</dbReference>
<sequence>MESLFLLIPISLILIGLLAWIFFWSVKAGQFDDLEGPGEAILMDDDTPQSKSMNDAYKK</sequence>
<dbReference type="InterPro" id="IPR004714">
    <property type="entry name" value="Cyt_oxidase_maturation_cbb3"/>
</dbReference>
<dbReference type="EMBL" id="CP007501">
    <property type="protein sequence ID" value="AKD25960.1"/>
    <property type="molecule type" value="Genomic_DNA"/>
</dbReference>
<keyword evidence="2" id="KW-1185">Reference proteome</keyword>
<evidence type="ECO:0000313" key="1">
    <source>
        <dbReference type="EMBL" id="AKD25960.1"/>
    </source>
</evidence>
<dbReference type="OrthoDB" id="9802763at2"/>
<protein>
    <submittedName>
        <fullName evidence="1">Cytochrome oxidase maturation protein, cbb3-type</fullName>
    </submittedName>
</protein>
<name>A0A0E3ZL51_9BURK</name>
<gene>
    <name evidence="1" type="ORF">CL55_00016270</name>
</gene>
<dbReference type="PATRIC" id="fig|576611.7.peg.1652"/>
<dbReference type="STRING" id="1835254.CL55_00016270"/>
<reference evidence="1 2" key="1">
    <citation type="submission" date="2014-03" db="EMBL/GenBank/DDBJ databases">
        <title>Genome of Polynucleobacter strain MWH-MoK4.</title>
        <authorList>
            <person name="Hahn M.W."/>
        </authorList>
    </citation>
    <scope>NUCLEOTIDE SEQUENCE [LARGE SCALE GENOMIC DNA]</scope>
    <source>
        <strain evidence="1 2">MWH-MoK4</strain>
    </source>
</reference>
<dbReference type="NCBIfam" id="TIGR00847">
    <property type="entry name" value="ccoS"/>
    <property type="match status" value="1"/>
</dbReference>
<dbReference type="AlphaFoldDB" id="A0A0E3ZL51"/>
<dbReference type="PANTHER" id="PTHR41532:SF1">
    <property type="entry name" value="FIXS PROTEIN"/>
    <property type="match status" value="1"/>
</dbReference>
<proteinExistence type="predicted"/>
<dbReference type="HOGENOM" id="CLU_176840_4_2_4"/>
<dbReference type="RefSeq" id="WP_046330651.1">
    <property type="nucleotide sequence ID" value="NZ_CP007501.1"/>
</dbReference>
<organism evidence="1 2">
    <name type="scientific">Polynucleobacter duraquae</name>
    <dbReference type="NCBI Taxonomy" id="1835254"/>
    <lineage>
        <taxon>Bacteria</taxon>
        <taxon>Pseudomonadati</taxon>
        <taxon>Pseudomonadota</taxon>
        <taxon>Betaproteobacteria</taxon>
        <taxon>Burkholderiales</taxon>
        <taxon>Burkholderiaceae</taxon>
        <taxon>Polynucleobacter</taxon>
    </lineage>
</organism>
<evidence type="ECO:0000313" key="2">
    <source>
        <dbReference type="Proteomes" id="UP000061135"/>
    </source>
</evidence>